<gene>
    <name evidence="1" type="ORF">MNBD_GAMMA25-2482</name>
</gene>
<sequence length="37" mass="3963">MTTVRPELVEGSPSVLLIVESTTAHTTQLKSESFAVC</sequence>
<organism evidence="1">
    <name type="scientific">hydrothermal vent metagenome</name>
    <dbReference type="NCBI Taxonomy" id="652676"/>
    <lineage>
        <taxon>unclassified sequences</taxon>
        <taxon>metagenomes</taxon>
        <taxon>ecological metagenomes</taxon>
    </lineage>
</organism>
<proteinExistence type="predicted"/>
<protein>
    <submittedName>
        <fullName evidence="1">Uncharacterized protein</fullName>
    </submittedName>
</protein>
<name>A0A3B1BFH1_9ZZZZ</name>
<reference evidence="1" key="1">
    <citation type="submission" date="2018-06" db="EMBL/GenBank/DDBJ databases">
        <authorList>
            <person name="Zhirakovskaya E."/>
        </authorList>
    </citation>
    <scope>NUCLEOTIDE SEQUENCE</scope>
</reference>
<dbReference type="AlphaFoldDB" id="A0A3B1BFH1"/>
<evidence type="ECO:0000313" key="1">
    <source>
        <dbReference type="EMBL" id="VAX10833.1"/>
    </source>
</evidence>
<accession>A0A3B1BFH1</accession>
<dbReference type="EMBL" id="UOFY01000054">
    <property type="protein sequence ID" value="VAX10833.1"/>
    <property type="molecule type" value="Genomic_DNA"/>
</dbReference>